<evidence type="ECO:0000313" key="4">
    <source>
        <dbReference type="EMBL" id="CAG8592975.1"/>
    </source>
</evidence>
<dbReference type="OrthoDB" id="2162994at2759"/>
<feature type="compositionally biased region" description="Basic and acidic residues" evidence="2">
    <location>
        <begin position="137"/>
        <end position="146"/>
    </location>
</feature>
<feature type="region of interest" description="Disordered" evidence="2">
    <location>
        <begin position="97"/>
        <end position="148"/>
    </location>
</feature>
<organism evidence="4 5">
    <name type="scientific">Paraglomus brasilianum</name>
    <dbReference type="NCBI Taxonomy" id="144538"/>
    <lineage>
        <taxon>Eukaryota</taxon>
        <taxon>Fungi</taxon>
        <taxon>Fungi incertae sedis</taxon>
        <taxon>Mucoromycota</taxon>
        <taxon>Glomeromycotina</taxon>
        <taxon>Glomeromycetes</taxon>
        <taxon>Paraglomerales</taxon>
        <taxon>Paraglomeraceae</taxon>
        <taxon>Paraglomus</taxon>
    </lineage>
</organism>
<feature type="compositionally biased region" description="Low complexity" evidence="2">
    <location>
        <begin position="258"/>
        <end position="268"/>
    </location>
</feature>
<dbReference type="Pfam" id="PF00320">
    <property type="entry name" value="GATA"/>
    <property type="match status" value="1"/>
</dbReference>
<gene>
    <name evidence="4" type="ORF">PBRASI_LOCUS7224</name>
</gene>
<dbReference type="GO" id="GO:0006355">
    <property type="term" value="P:regulation of DNA-templated transcription"/>
    <property type="evidence" value="ECO:0007669"/>
    <property type="project" value="InterPro"/>
</dbReference>
<feature type="region of interest" description="Disordered" evidence="2">
    <location>
        <begin position="165"/>
        <end position="206"/>
    </location>
</feature>
<dbReference type="CDD" id="cd00202">
    <property type="entry name" value="ZnF_GATA"/>
    <property type="match status" value="1"/>
</dbReference>
<dbReference type="EMBL" id="CAJVPI010001075">
    <property type="protein sequence ID" value="CAG8592975.1"/>
    <property type="molecule type" value="Genomic_DNA"/>
</dbReference>
<comment type="caution">
    <text evidence="4">The sequence shown here is derived from an EMBL/GenBank/DDBJ whole genome shotgun (WGS) entry which is preliminary data.</text>
</comment>
<feature type="compositionally biased region" description="Basic residues" evidence="2">
    <location>
        <begin position="283"/>
        <end position="292"/>
    </location>
</feature>
<feature type="compositionally biased region" description="Low complexity" evidence="2">
    <location>
        <begin position="97"/>
        <end position="123"/>
    </location>
</feature>
<evidence type="ECO:0000313" key="5">
    <source>
        <dbReference type="Proteomes" id="UP000789739"/>
    </source>
</evidence>
<keyword evidence="5" id="KW-1185">Reference proteome</keyword>
<evidence type="ECO:0000256" key="2">
    <source>
        <dbReference type="SAM" id="MobiDB-lite"/>
    </source>
</evidence>
<dbReference type="PROSITE" id="PS00344">
    <property type="entry name" value="GATA_ZN_FINGER_1"/>
    <property type="match status" value="1"/>
</dbReference>
<dbReference type="AlphaFoldDB" id="A0A9N9CAH1"/>
<dbReference type="SMART" id="SM00401">
    <property type="entry name" value="ZnF_GATA"/>
    <property type="match status" value="1"/>
</dbReference>
<feature type="region of interest" description="Disordered" evidence="2">
    <location>
        <begin position="226"/>
        <end position="326"/>
    </location>
</feature>
<dbReference type="GO" id="GO:0043565">
    <property type="term" value="F:sequence-specific DNA binding"/>
    <property type="evidence" value="ECO:0007669"/>
    <property type="project" value="InterPro"/>
</dbReference>
<feature type="compositionally biased region" description="Basic residues" evidence="2">
    <location>
        <begin position="227"/>
        <end position="242"/>
    </location>
</feature>
<dbReference type="InterPro" id="IPR000679">
    <property type="entry name" value="Znf_GATA"/>
</dbReference>
<feature type="compositionally biased region" description="Polar residues" evidence="2">
    <location>
        <begin position="316"/>
        <end position="325"/>
    </location>
</feature>
<evidence type="ECO:0000256" key="1">
    <source>
        <dbReference type="PROSITE-ProRule" id="PRU00094"/>
    </source>
</evidence>
<keyword evidence="1" id="KW-0479">Metal-binding</keyword>
<feature type="compositionally biased region" description="Basic and acidic residues" evidence="2">
    <location>
        <begin position="243"/>
        <end position="252"/>
    </location>
</feature>
<feature type="compositionally biased region" description="Basic and acidic residues" evidence="2">
    <location>
        <begin position="190"/>
        <end position="200"/>
    </location>
</feature>
<keyword evidence="1" id="KW-0863">Zinc-finger</keyword>
<feature type="region of interest" description="Disordered" evidence="2">
    <location>
        <begin position="355"/>
        <end position="375"/>
    </location>
</feature>
<dbReference type="PROSITE" id="PS50114">
    <property type="entry name" value="GATA_ZN_FINGER_2"/>
    <property type="match status" value="1"/>
</dbReference>
<dbReference type="InterPro" id="IPR013088">
    <property type="entry name" value="Znf_NHR/GATA"/>
</dbReference>
<dbReference type="SUPFAM" id="SSF57716">
    <property type="entry name" value="Glucocorticoid receptor-like (DNA-binding domain)"/>
    <property type="match status" value="1"/>
</dbReference>
<evidence type="ECO:0000259" key="3">
    <source>
        <dbReference type="PROSITE" id="PS50114"/>
    </source>
</evidence>
<dbReference type="Gene3D" id="3.30.50.10">
    <property type="entry name" value="Erythroid Transcription Factor GATA-1, subunit A"/>
    <property type="match status" value="1"/>
</dbReference>
<reference evidence="4" key="1">
    <citation type="submission" date="2021-06" db="EMBL/GenBank/DDBJ databases">
        <authorList>
            <person name="Kallberg Y."/>
            <person name="Tangrot J."/>
            <person name="Rosling A."/>
        </authorList>
    </citation>
    <scope>NUCLEOTIDE SEQUENCE</scope>
    <source>
        <strain evidence="4">BR232B</strain>
    </source>
</reference>
<feature type="compositionally biased region" description="Low complexity" evidence="2">
    <location>
        <begin position="173"/>
        <end position="187"/>
    </location>
</feature>
<protein>
    <submittedName>
        <fullName evidence="4">2969_t:CDS:1</fullName>
    </submittedName>
</protein>
<feature type="domain" description="GATA-type" evidence="3">
    <location>
        <begin position="399"/>
        <end position="435"/>
    </location>
</feature>
<sequence>MTSTYGIPTPPALDTIDGKNPFFHSKDKMPLMSAIQPIGLSPEIVSTVATTAELISPTSPLSAIKASSTRFLLPDQSILPFILPQIAAAHNIRLPNSLRTPSLDESSSSTGSESTDRSSGSTTQSSKRKRKGTPVRSPDHGDHEKMPGMVFSFPVIFSLSKDDQINESDDKTSSTLPTPAPSSLTSPEFPKTDSHGDNTSKTRGPSAEIIYRPVLLTDIVHDIEKARRSRMRARPVTRAKNKRGSDDCDSGHRFGYGSNSKTSSSTSSGHQPQSIDDVPSSRRNAHSHHKHLSAVSRSSPSHHHHHLSASSPSKSNRSQHVSQSVHFFPSKRRNSFSTSSLSSLLTSDLSDLEGDHTDTYGDDEDDPDFTPTTKKLKVGAGLGISMPSKEGQPRERKEANKAKICASCRTKSTPCWRPGWRNDLFLCNSCGLRYKKTKCVCPNVDCRYIPLKSEYNAMFKKPKNGDCPEIKRCCKCYTEL</sequence>
<dbReference type="Proteomes" id="UP000789739">
    <property type="component" value="Unassembled WGS sequence"/>
</dbReference>
<accession>A0A9N9CAH1</accession>
<dbReference type="GO" id="GO:0008270">
    <property type="term" value="F:zinc ion binding"/>
    <property type="evidence" value="ECO:0007669"/>
    <property type="project" value="UniProtKB-KW"/>
</dbReference>
<keyword evidence="1" id="KW-0862">Zinc</keyword>
<proteinExistence type="predicted"/>
<name>A0A9N9CAH1_9GLOM</name>